<comment type="catalytic activity">
    <reaction evidence="1">
        <text>2'-deoxyuridine + phosphate = 2-deoxy-alpha-D-ribose 1-phosphate + uracil</text>
        <dbReference type="Rhea" id="RHEA:22824"/>
        <dbReference type="ChEBI" id="CHEBI:16450"/>
        <dbReference type="ChEBI" id="CHEBI:17568"/>
        <dbReference type="ChEBI" id="CHEBI:43474"/>
        <dbReference type="ChEBI" id="CHEBI:57259"/>
        <dbReference type="EC" id="2.4.2.2"/>
    </reaction>
</comment>
<dbReference type="InterPro" id="IPR000053">
    <property type="entry name" value="Thymidine/pyrmidine_PPase"/>
</dbReference>
<evidence type="ECO:0000256" key="10">
    <source>
        <dbReference type="ARBA" id="ARBA00022723"/>
    </source>
</evidence>
<dbReference type="SUPFAM" id="SSF47648">
    <property type="entry name" value="Nucleoside phosphorylase/phosphoribosyltransferase N-terminal domain"/>
    <property type="match status" value="1"/>
</dbReference>
<dbReference type="InterPro" id="IPR036320">
    <property type="entry name" value="Glycosyl_Trfase_fam3_N_dom_sf"/>
</dbReference>
<dbReference type="SUPFAM" id="SSF52418">
    <property type="entry name" value="Nucleoside phosphorylase/phosphoribosyltransferase catalytic domain"/>
    <property type="match status" value="1"/>
</dbReference>
<comment type="catalytic activity">
    <reaction evidence="12">
        <text>uridine + phosphate = alpha-D-ribose 1-phosphate + uracil</text>
        <dbReference type="Rhea" id="RHEA:24388"/>
        <dbReference type="ChEBI" id="CHEBI:16704"/>
        <dbReference type="ChEBI" id="CHEBI:17568"/>
        <dbReference type="ChEBI" id="CHEBI:43474"/>
        <dbReference type="ChEBI" id="CHEBI:57720"/>
        <dbReference type="EC" id="2.4.2.2"/>
    </reaction>
</comment>
<keyword evidence="8 15" id="KW-0328">Glycosyltransferase</keyword>
<dbReference type="InterPro" id="IPR018090">
    <property type="entry name" value="Pyrmidine_PPas_bac/euk"/>
</dbReference>
<dbReference type="InterPro" id="IPR036566">
    <property type="entry name" value="PYNP-like_C_sf"/>
</dbReference>
<organism evidence="15 16">
    <name type="scientific">Staphylococcus epidermidis</name>
    <dbReference type="NCBI Taxonomy" id="1282"/>
    <lineage>
        <taxon>Bacteria</taxon>
        <taxon>Bacillati</taxon>
        <taxon>Bacillota</taxon>
        <taxon>Bacilli</taxon>
        <taxon>Bacillales</taxon>
        <taxon>Staphylococcaceae</taxon>
        <taxon>Staphylococcus</taxon>
    </lineage>
</organism>
<dbReference type="PROSITE" id="PS00647">
    <property type="entry name" value="THYMID_PHOSPHORYLASE"/>
    <property type="match status" value="1"/>
</dbReference>
<dbReference type="InterPro" id="IPR000312">
    <property type="entry name" value="Glycosyl_Trfase_fam3"/>
</dbReference>
<comment type="subunit">
    <text evidence="5">Homodimer.</text>
</comment>
<dbReference type="Gene3D" id="3.40.1030.10">
    <property type="entry name" value="Nucleoside phosphorylase/phosphoribosyltransferase catalytic domain"/>
    <property type="match status" value="1"/>
</dbReference>
<dbReference type="SMART" id="SM00941">
    <property type="entry name" value="PYNP_C"/>
    <property type="match status" value="1"/>
</dbReference>
<dbReference type="EC" id="2.4.2.2" evidence="6"/>
<dbReference type="RefSeq" id="WP_196310065.1">
    <property type="nucleotide sequence ID" value="NZ_CAXOHX010000009.1"/>
</dbReference>
<dbReference type="GO" id="GO:0046872">
    <property type="term" value="F:metal ion binding"/>
    <property type="evidence" value="ECO:0007669"/>
    <property type="project" value="UniProtKB-KW"/>
</dbReference>
<dbReference type="FunFam" id="1.20.970.10:FF:000002">
    <property type="entry name" value="Pyrimidine-nucleoside phosphorylase"/>
    <property type="match status" value="1"/>
</dbReference>
<dbReference type="Proteomes" id="UP000622362">
    <property type="component" value="Unassembled WGS sequence"/>
</dbReference>
<dbReference type="Pfam" id="PF00591">
    <property type="entry name" value="Glycos_transf_3"/>
    <property type="match status" value="1"/>
</dbReference>
<keyword evidence="10" id="KW-0479">Metal-binding</keyword>
<dbReference type="InterPro" id="IPR017872">
    <property type="entry name" value="Pyrmidine_PPase_CS"/>
</dbReference>
<dbReference type="GO" id="GO:0006206">
    <property type="term" value="P:pyrimidine nucleobase metabolic process"/>
    <property type="evidence" value="ECO:0007669"/>
    <property type="project" value="InterPro"/>
</dbReference>
<evidence type="ECO:0000313" key="16">
    <source>
        <dbReference type="Proteomes" id="UP000622362"/>
    </source>
</evidence>
<evidence type="ECO:0000256" key="9">
    <source>
        <dbReference type="ARBA" id="ARBA00022679"/>
    </source>
</evidence>
<keyword evidence="9 15" id="KW-0808">Transferase</keyword>
<dbReference type="InterPro" id="IPR035902">
    <property type="entry name" value="Nuc_phospho_transferase"/>
</dbReference>
<evidence type="ECO:0000256" key="8">
    <source>
        <dbReference type="ARBA" id="ARBA00022676"/>
    </source>
</evidence>
<dbReference type="EMBL" id="JADPYN010000010">
    <property type="protein sequence ID" value="MBF9303780.1"/>
    <property type="molecule type" value="Genomic_DNA"/>
</dbReference>
<dbReference type="NCBIfam" id="TIGR02644">
    <property type="entry name" value="Y_phosphoryl"/>
    <property type="match status" value="1"/>
</dbReference>
<evidence type="ECO:0000256" key="11">
    <source>
        <dbReference type="ARBA" id="ARBA00022958"/>
    </source>
</evidence>
<dbReference type="Pfam" id="PF07831">
    <property type="entry name" value="PYNP_C"/>
    <property type="match status" value="1"/>
</dbReference>
<dbReference type="SUPFAM" id="SSF54680">
    <property type="entry name" value="Pyrimidine nucleoside phosphorylase C-terminal domain"/>
    <property type="match status" value="1"/>
</dbReference>
<evidence type="ECO:0000256" key="12">
    <source>
        <dbReference type="ARBA" id="ARBA00048453"/>
    </source>
</evidence>
<evidence type="ECO:0000256" key="2">
    <source>
        <dbReference type="ARBA" id="ARBA00001958"/>
    </source>
</evidence>
<dbReference type="InterPro" id="IPR013102">
    <property type="entry name" value="PYNP_C"/>
</dbReference>
<dbReference type="InterPro" id="IPR017459">
    <property type="entry name" value="Glycosyl_Trfase_fam3_N_dom"/>
</dbReference>
<dbReference type="PANTHER" id="PTHR10515:SF0">
    <property type="entry name" value="THYMIDINE PHOSPHORYLASE"/>
    <property type="match status" value="1"/>
</dbReference>
<comment type="catalytic activity">
    <reaction evidence="13">
        <text>thymidine + phosphate = 2-deoxy-alpha-D-ribose 1-phosphate + thymine</text>
        <dbReference type="Rhea" id="RHEA:16037"/>
        <dbReference type="ChEBI" id="CHEBI:17748"/>
        <dbReference type="ChEBI" id="CHEBI:17821"/>
        <dbReference type="ChEBI" id="CHEBI:43474"/>
        <dbReference type="ChEBI" id="CHEBI:57259"/>
        <dbReference type="EC" id="2.4.2.2"/>
    </reaction>
</comment>
<protein>
    <recommendedName>
        <fullName evidence="7">Pyrimidine-nucleoside phosphorylase</fullName>
        <ecNumber evidence="6">2.4.2.2</ecNumber>
    </recommendedName>
</protein>
<dbReference type="FunFam" id="3.40.1030.10:FF:000003">
    <property type="entry name" value="Pyrimidine-nucleoside phosphorylase"/>
    <property type="match status" value="1"/>
</dbReference>
<dbReference type="Gene3D" id="1.20.970.10">
    <property type="entry name" value="Transferase, Pyrimidine Nucleoside Phosphorylase, Chain C"/>
    <property type="match status" value="1"/>
</dbReference>
<dbReference type="Gene3D" id="3.90.1170.30">
    <property type="entry name" value="Pyrimidine nucleoside phosphorylase-like, C-terminal domain"/>
    <property type="match status" value="1"/>
</dbReference>
<evidence type="ECO:0000256" key="1">
    <source>
        <dbReference type="ARBA" id="ARBA00001066"/>
    </source>
</evidence>
<dbReference type="NCBIfam" id="NF004747">
    <property type="entry name" value="PRK06078.1"/>
    <property type="match status" value="1"/>
</dbReference>
<sequence>MRMIDIIEKKRDGKSLTKEEIEFFVNGYTHGEVPDYQASSLAMAIFFQDMNDEERAALTMSMVNSGEKIDLIDINGIKVDKHSTGGVGDTTTLVLAPLVAAVGVPVAKMSGRGLGHTGGTIDKLESVKGFNVEISEKDFIKLVNDNQVAVIGQSGNLTPADKKLYALRDVTGTVNSIPLIASSIMSKKIAAGADAIVLDVKTGSGAFMKTLDDAEALAHAMVRIGNNVGRNTMAIISDMSQPLGNAIGNALELKEAIATLKGNGPKDLTELVLTLGSQMVVLAEQATSLDEARQMLIDAIKTGKALNKFKTFLSNQGGDDSIVNSPEKLPSAKYQVEFKAKKDGYITEIIANEIGVASMMLGAGRQTKEDVIDLGVGIVLNKKVGEHVEKGENILTIHTNTKEIDDILYKLDNSITIESKGEAPTLIHKIITE</sequence>
<dbReference type="PIRSF" id="PIRSF000478">
    <property type="entry name" value="TP_PyNP"/>
    <property type="match status" value="1"/>
</dbReference>
<dbReference type="PANTHER" id="PTHR10515">
    <property type="entry name" value="THYMIDINE PHOSPHORYLASE"/>
    <property type="match status" value="1"/>
</dbReference>
<accession>A0A8I0W8Y0</accession>
<evidence type="ECO:0000256" key="7">
    <source>
        <dbReference type="ARBA" id="ARBA00014680"/>
    </source>
</evidence>
<keyword evidence="11" id="KW-0630">Potassium</keyword>
<name>A0A8I0W8Y0_STAEP</name>
<dbReference type="Pfam" id="PF02885">
    <property type="entry name" value="Glycos_trans_3N"/>
    <property type="match status" value="1"/>
</dbReference>
<comment type="cofactor">
    <cofactor evidence="2">
        <name>K(+)</name>
        <dbReference type="ChEBI" id="CHEBI:29103"/>
    </cofactor>
</comment>
<feature type="domain" description="Pyrimidine nucleoside phosphorylase C-terminal" evidence="14">
    <location>
        <begin position="345"/>
        <end position="418"/>
    </location>
</feature>
<evidence type="ECO:0000313" key="15">
    <source>
        <dbReference type="EMBL" id="MBF9303780.1"/>
    </source>
</evidence>
<evidence type="ECO:0000256" key="5">
    <source>
        <dbReference type="ARBA" id="ARBA00011738"/>
    </source>
</evidence>
<proteinExistence type="inferred from homology"/>
<evidence type="ECO:0000256" key="13">
    <source>
        <dbReference type="ARBA" id="ARBA00048525"/>
    </source>
</evidence>
<dbReference type="NCBIfam" id="NF004490">
    <property type="entry name" value="PRK05820.1"/>
    <property type="match status" value="1"/>
</dbReference>
<dbReference type="GO" id="GO:0004645">
    <property type="term" value="F:1,4-alpha-oligoglucan phosphorylase activity"/>
    <property type="evidence" value="ECO:0007669"/>
    <property type="project" value="InterPro"/>
</dbReference>
<dbReference type="AlphaFoldDB" id="A0A8I0W8Y0"/>
<comment type="function">
    <text evidence="3">Catalyzes phosphorolysis of the pyrimidine nucleosides uridine, thymidine and 2'-deoxyuridine with the formation of the corresponding pyrimidine base and ribose-1-phosphate.</text>
</comment>
<evidence type="ECO:0000256" key="3">
    <source>
        <dbReference type="ARBA" id="ARBA00003877"/>
    </source>
</evidence>
<gene>
    <name evidence="15" type="ORF">I3V53_06740</name>
</gene>
<evidence type="ECO:0000259" key="14">
    <source>
        <dbReference type="SMART" id="SM00941"/>
    </source>
</evidence>
<dbReference type="GO" id="GO:0005829">
    <property type="term" value="C:cytosol"/>
    <property type="evidence" value="ECO:0007669"/>
    <property type="project" value="TreeGrafter"/>
</dbReference>
<evidence type="ECO:0000256" key="4">
    <source>
        <dbReference type="ARBA" id="ARBA00006915"/>
    </source>
</evidence>
<reference evidence="15" key="1">
    <citation type="submission" date="2020-11" db="EMBL/GenBank/DDBJ databases">
        <title>Molecular epidemiology and genomic profiles of multidrug-resistant bacteria collected from clinical sources in South Africa.</title>
        <authorList>
            <person name="Asante J."/>
            <person name="Amoako D.G."/>
        </authorList>
    </citation>
    <scope>NUCLEOTIDE SEQUENCE</scope>
    <source>
        <strain evidence="15">C68</strain>
    </source>
</reference>
<evidence type="ECO:0000256" key="6">
    <source>
        <dbReference type="ARBA" id="ARBA00011889"/>
    </source>
</evidence>
<dbReference type="GO" id="GO:0006213">
    <property type="term" value="P:pyrimidine nucleoside metabolic process"/>
    <property type="evidence" value="ECO:0007669"/>
    <property type="project" value="InterPro"/>
</dbReference>
<comment type="similarity">
    <text evidence="4">Belongs to the thymidine/pyrimidine-nucleoside phosphorylase family.</text>
</comment>
<dbReference type="GO" id="GO:0009032">
    <property type="term" value="F:thymidine phosphorylase activity"/>
    <property type="evidence" value="ECO:0007669"/>
    <property type="project" value="TreeGrafter"/>
</dbReference>
<comment type="caution">
    <text evidence="15">The sequence shown here is derived from an EMBL/GenBank/DDBJ whole genome shotgun (WGS) entry which is preliminary data.</text>
</comment>